<dbReference type="OMA" id="CKCCECN"/>
<dbReference type="GO" id="GO:0005634">
    <property type="term" value="C:nucleus"/>
    <property type="evidence" value="ECO:0007669"/>
    <property type="project" value="UniProtKB-SubCell"/>
</dbReference>
<dbReference type="PANTHER" id="PTHR12446">
    <property type="entry name" value="TESMIN/TSO1-RELATED"/>
    <property type="match status" value="1"/>
</dbReference>
<dbReference type="AlphaFoldDB" id="A0A8S1XFP9"/>
<reference evidence="6" key="1">
    <citation type="submission" date="2021-01" db="EMBL/GenBank/DDBJ databases">
        <authorList>
            <consortium name="Genoscope - CEA"/>
            <person name="William W."/>
        </authorList>
    </citation>
    <scope>NUCLEOTIDE SEQUENCE</scope>
</reference>
<accession>A0A8S1XFP9</accession>
<dbReference type="PROSITE" id="PS51634">
    <property type="entry name" value="CRC"/>
    <property type="match status" value="1"/>
</dbReference>
<dbReference type="EMBL" id="CAJJDP010000120">
    <property type="protein sequence ID" value="CAD8199754.1"/>
    <property type="molecule type" value="Genomic_DNA"/>
</dbReference>
<comment type="caution">
    <text evidence="6">The sequence shown here is derived from an EMBL/GenBank/DDBJ whole genome shotgun (WGS) entry which is preliminary data.</text>
</comment>
<evidence type="ECO:0000256" key="2">
    <source>
        <dbReference type="ARBA" id="ARBA00007267"/>
    </source>
</evidence>
<dbReference type="SMART" id="SM01114">
    <property type="entry name" value="CXC"/>
    <property type="match status" value="2"/>
</dbReference>
<protein>
    <recommendedName>
        <fullName evidence="5">CRC domain-containing protein</fullName>
    </recommendedName>
</protein>
<comment type="subcellular location">
    <subcellularLocation>
        <location evidence="1">Nucleus</location>
    </subcellularLocation>
</comment>
<keyword evidence="7" id="KW-1185">Reference proteome</keyword>
<dbReference type="Pfam" id="PF03638">
    <property type="entry name" value="TCR"/>
    <property type="match status" value="2"/>
</dbReference>
<dbReference type="PANTHER" id="PTHR12446:SF34">
    <property type="entry name" value="PROTEIN LIN-54 HOMOLOG"/>
    <property type="match status" value="1"/>
</dbReference>
<evidence type="ECO:0000256" key="4">
    <source>
        <dbReference type="SAM" id="MobiDB-lite"/>
    </source>
</evidence>
<dbReference type="InterPro" id="IPR005172">
    <property type="entry name" value="CRC"/>
</dbReference>
<dbReference type="Proteomes" id="UP000683925">
    <property type="component" value="Unassembled WGS sequence"/>
</dbReference>
<organism evidence="6 7">
    <name type="scientific">Paramecium octaurelia</name>
    <dbReference type="NCBI Taxonomy" id="43137"/>
    <lineage>
        <taxon>Eukaryota</taxon>
        <taxon>Sar</taxon>
        <taxon>Alveolata</taxon>
        <taxon>Ciliophora</taxon>
        <taxon>Intramacronucleata</taxon>
        <taxon>Oligohymenophorea</taxon>
        <taxon>Peniculida</taxon>
        <taxon>Parameciidae</taxon>
        <taxon>Paramecium</taxon>
    </lineage>
</organism>
<gene>
    <name evidence="6" type="ORF">POCTA_138.1.T1200105</name>
</gene>
<feature type="compositionally biased region" description="Basic and acidic residues" evidence="4">
    <location>
        <begin position="91"/>
        <end position="127"/>
    </location>
</feature>
<dbReference type="GO" id="GO:0006355">
    <property type="term" value="P:regulation of DNA-templated transcription"/>
    <property type="evidence" value="ECO:0007669"/>
    <property type="project" value="TreeGrafter"/>
</dbReference>
<evidence type="ECO:0000256" key="1">
    <source>
        <dbReference type="ARBA" id="ARBA00004123"/>
    </source>
</evidence>
<keyword evidence="3" id="KW-0539">Nucleus</keyword>
<dbReference type="OrthoDB" id="6283463at2759"/>
<dbReference type="InterPro" id="IPR033467">
    <property type="entry name" value="Tesmin/TSO1-like_CXC"/>
</dbReference>
<feature type="region of interest" description="Disordered" evidence="4">
    <location>
        <begin position="73"/>
        <end position="127"/>
    </location>
</feature>
<evidence type="ECO:0000313" key="6">
    <source>
        <dbReference type="EMBL" id="CAD8199754.1"/>
    </source>
</evidence>
<evidence type="ECO:0000313" key="7">
    <source>
        <dbReference type="Proteomes" id="UP000683925"/>
    </source>
</evidence>
<comment type="similarity">
    <text evidence="2">Belongs to the lin-54 family.</text>
</comment>
<dbReference type="InterPro" id="IPR028307">
    <property type="entry name" value="Lin-54_fam"/>
</dbReference>
<proteinExistence type="inferred from homology"/>
<sequence length="258" mass="30702">MINYQMSYSNSNNSACSFQSPLYFWENQWQRVDDEFYQNENIQIHEDTNLQIQLREAKTDHLIRLNLHDSQHHLQEDEQKAENYSSQKQLRFSDRSQNHIEEENKPKQARGTKDREQRQRTRRRVDYGVEDSFSNDSDLKPCQCSKTKCLQLYCSCFHKRKACSSKCRCKGCFNDGNHKVEMVQALQKVKLKECRVSQSDLDSFDTRQVWGCKCKKTHCKKGYCECFIRGRKCTSQCKCCECNNQRQKSQVKKRIKKN</sequence>
<name>A0A8S1XFP9_PAROT</name>
<evidence type="ECO:0000259" key="5">
    <source>
        <dbReference type="PROSITE" id="PS51634"/>
    </source>
</evidence>
<feature type="domain" description="CRC" evidence="5">
    <location>
        <begin position="138"/>
        <end position="247"/>
    </location>
</feature>
<evidence type="ECO:0000256" key="3">
    <source>
        <dbReference type="ARBA" id="ARBA00023242"/>
    </source>
</evidence>